<proteinExistence type="predicted"/>
<dbReference type="GO" id="GO:0016810">
    <property type="term" value="F:hydrolase activity, acting on carbon-nitrogen (but not peptide) bonds"/>
    <property type="evidence" value="ECO:0007669"/>
    <property type="project" value="InterPro"/>
</dbReference>
<dbReference type="EMBL" id="DXIQ01000109">
    <property type="protein sequence ID" value="HIV40338.1"/>
    <property type="molecule type" value="Genomic_DNA"/>
</dbReference>
<dbReference type="AlphaFoldDB" id="A0A9D1PFS0"/>
<name>A0A9D1PFS0_9FIRM</name>
<sequence length="234" mass="27295">MFHGKMKAVTFSYDDGVTQDIRLIKLFDKYNLRCTFNINSQLAGKSGSLIRKGKKVDHNKINLSDIKEIYKGHEIAVHTLTHPNLTLLKDEEIIWQVEEDKKNLERASGKKIYGMAYPGGGINWNRHVAQVIQAHTSIQYARTTDITDGFGRQKNLFAFRPNAYHVMNMERLFSVGEKFLREEESEEKILYIWGHSYEFDIADTWDEFERFLELISGHENIFYGTNREVLLDCH</sequence>
<evidence type="ECO:0000313" key="3">
    <source>
        <dbReference type="EMBL" id="HIV40338.1"/>
    </source>
</evidence>
<organism evidence="3 4">
    <name type="scientific">Candidatus Blautia stercorigallinarum</name>
    <dbReference type="NCBI Taxonomy" id="2838501"/>
    <lineage>
        <taxon>Bacteria</taxon>
        <taxon>Bacillati</taxon>
        <taxon>Bacillota</taxon>
        <taxon>Clostridia</taxon>
        <taxon>Lachnospirales</taxon>
        <taxon>Lachnospiraceae</taxon>
        <taxon>Blautia</taxon>
    </lineage>
</organism>
<dbReference type="GO" id="GO:0005975">
    <property type="term" value="P:carbohydrate metabolic process"/>
    <property type="evidence" value="ECO:0007669"/>
    <property type="project" value="InterPro"/>
</dbReference>
<protein>
    <submittedName>
        <fullName evidence="3">Polysaccharide deacetylase family protein</fullName>
    </submittedName>
</protein>
<reference evidence="3" key="2">
    <citation type="submission" date="2021-04" db="EMBL/GenBank/DDBJ databases">
        <authorList>
            <person name="Gilroy R."/>
        </authorList>
    </citation>
    <scope>NUCLEOTIDE SEQUENCE</scope>
    <source>
        <strain evidence="3">CHK195-9823</strain>
    </source>
</reference>
<dbReference type="InterPro" id="IPR002509">
    <property type="entry name" value="NODB_dom"/>
</dbReference>
<dbReference type="SUPFAM" id="SSF88713">
    <property type="entry name" value="Glycoside hydrolase/deacetylase"/>
    <property type="match status" value="1"/>
</dbReference>
<dbReference type="Pfam" id="PF01522">
    <property type="entry name" value="Polysacc_deac_1"/>
    <property type="match status" value="1"/>
</dbReference>
<feature type="domain" description="NodB homology" evidence="2">
    <location>
        <begin position="7"/>
        <end position="234"/>
    </location>
</feature>
<gene>
    <name evidence="3" type="ORF">H9747_15315</name>
</gene>
<accession>A0A9D1PFS0</accession>
<dbReference type="CDD" id="cd10967">
    <property type="entry name" value="CE4_GLA_like_6s"/>
    <property type="match status" value="1"/>
</dbReference>
<dbReference type="PROSITE" id="PS51677">
    <property type="entry name" value="NODB"/>
    <property type="match status" value="1"/>
</dbReference>
<evidence type="ECO:0000313" key="4">
    <source>
        <dbReference type="Proteomes" id="UP000886814"/>
    </source>
</evidence>
<dbReference type="InterPro" id="IPR011330">
    <property type="entry name" value="Glyco_hydro/deAcase_b/a-brl"/>
</dbReference>
<comment type="caution">
    <text evidence="3">The sequence shown here is derived from an EMBL/GenBank/DDBJ whole genome shotgun (WGS) entry which is preliminary data.</text>
</comment>
<dbReference type="Gene3D" id="3.20.20.370">
    <property type="entry name" value="Glycoside hydrolase/deacetylase"/>
    <property type="match status" value="1"/>
</dbReference>
<dbReference type="Proteomes" id="UP000886814">
    <property type="component" value="Unassembled WGS sequence"/>
</dbReference>
<keyword evidence="1" id="KW-0732">Signal</keyword>
<dbReference type="PANTHER" id="PTHR34216">
    <property type="match status" value="1"/>
</dbReference>
<dbReference type="PANTHER" id="PTHR34216:SF11">
    <property type="entry name" value="CHITOOLIGOSACCHARIDE DEACETYLASE"/>
    <property type="match status" value="1"/>
</dbReference>
<evidence type="ECO:0000259" key="2">
    <source>
        <dbReference type="PROSITE" id="PS51677"/>
    </source>
</evidence>
<dbReference type="InterPro" id="IPR051398">
    <property type="entry name" value="Polysacch_Deacetylase"/>
</dbReference>
<reference evidence="3" key="1">
    <citation type="journal article" date="2021" name="PeerJ">
        <title>Extensive microbial diversity within the chicken gut microbiome revealed by metagenomics and culture.</title>
        <authorList>
            <person name="Gilroy R."/>
            <person name="Ravi A."/>
            <person name="Getino M."/>
            <person name="Pursley I."/>
            <person name="Horton D.L."/>
            <person name="Alikhan N.F."/>
            <person name="Baker D."/>
            <person name="Gharbi K."/>
            <person name="Hall N."/>
            <person name="Watson M."/>
            <person name="Adriaenssens E.M."/>
            <person name="Foster-Nyarko E."/>
            <person name="Jarju S."/>
            <person name="Secka A."/>
            <person name="Antonio M."/>
            <person name="Oren A."/>
            <person name="Chaudhuri R.R."/>
            <person name="La Ragione R."/>
            <person name="Hildebrand F."/>
            <person name="Pallen M.J."/>
        </authorList>
    </citation>
    <scope>NUCLEOTIDE SEQUENCE</scope>
    <source>
        <strain evidence="3">CHK195-9823</strain>
    </source>
</reference>
<evidence type="ECO:0000256" key="1">
    <source>
        <dbReference type="ARBA" id="ARBA00022729"/>
    </source>
</evidence>